<feature type="domain" description="LysM" evidence="1">
    <location>
        <begin position="9"/>
        <end position="53"/>
    </location>
</feature>
<dbReference type="PROSITE" id="PS51782">
    <property type="entry name" value="LYSM"/>
    <property type="match status" value="1"/>
</dbReference>
<sequence length="248" mass="28651">MNNITNGGFGYIIQPGDNYWLLAQRYHTTIEEIFAVNPRVNPYYLRVGQQITIPVSQPSFQYARQNHCISQAAVDLMSNNRSLWEEHVAWTRMTIISLTFKLPDIDFVIARLLQNATDMGEMIRPLYGVVAANKYAALIKEHLIFAADLVKAALAGDEQAAMTAEKKWYANADEIAVFLSSINRFLPEEEVRAMFYRHLDLTKQEAVYMIKMDYQKDIEIYDEIEEQAREMADTISEAMVKLYPNMFR</sequence>
<dbReference type="InterPro" id="IPR036779">
    <property type="entry name" value="LysM_dom_sf"/>
</dbReference>
<protein>
    <submittedName>
        <fullName evidence="2">LysM peptidoglycan-binding domain-containing protein</fullName>
    </submittedName>
</protein>
<keyword evidence="3" id="KW-1185">Reference proteome</keyword>
<dbReference type="SMART" id="SM00257">
    <property type="entry name" value="LysM"/>
    <property type="match status" value="1"/>
</dbReference>
<dbReference type="SUPFAM" id="SSF54106">
    <property type="entry name" value="LysM domain"/>
    <property type="match status" value="1"/>
</dbReference>
<name>A0ABS3NA88_9BACI</name>
<dbReference type="CDD" id="cd00118">
    <property type="entry name" value="LysM"/>
    <property type="match status" value="1"/>
</dbReference>
<evidence type="ECO:0000313" key="2">
    <source>
        <dbReference type="EMBL" id="MBO1514899.1"/>
    </source>
</evidence>
<proteinExistence type="predicted"/>
<comment type="caution">
    <text evidence="2">The sequence shown here is derived from an EMBL/GenBank/DDBJ whole genome shotgun (WGS) entry which is preliminary data.</text>
</comment>
<dbReference type="RefSeq" id="WP_207981798.1">
    <property type="nucleotide sequence ID" value="NZ_JAGDEL010000027.1"/>
</dbReference>
<accession>A0ABS3NA88</accession>
<dbReference type="EMBL" id="JAGDEL010000027">
    <property type="protein sequence ID" value="MBO1514899.1"/>
    <property type="molecule type" value="Genomic_DNA"/>
</dbReference>
<dbReference type="Pfam" id="PF01476">
    <property type="entry name" value="LysM"/>
    <property type="match status" value="1"/>
</dbReference>
<evidence type="ECO:0000313" key="3">
    <source>
        <dbReference type="Proteomes" id="UP000663981"/>
    </source>
</evidence>
<organism evidence="2 3">
    <name type="scientific">Metabacillus bambusae</name>
    <dbReference type="NCBI Taxonomy" id="2795218"/>
    <lineage>
        <taxon>Bacteria</taxon>
        <taxon>Bacillati</taxon>
        <taxon>Bacillota</taxon>
        <taxon>Bacilli</taxon>
        <taxon>Bacillales</taxon>
        <taxon>Bacillaceae</taxon>
        <taxon>Metabacillus</taxon>
    </lineage>
</organism>
<reference evidence="2 3" key="1">
    <citation type="submission" date="2021-03" db="EMBL/GenBank/DDBJ databases">
        <title>Whole genome sequence of Metabacillus bambusae BG109.</title>
        <authorList>
            <person name="Jeong J.W."/>
        </authorList>
    </citation>
    <scope>NUCLEOTIDE SEQUENCE [LARGE SCALE GENOMIC DNA]</scope>
    <source>
        <strain evidence="2 3">BG109</strain>
    </source>
</reference>
<gene>
    <name evidence="2" type="ORF">I7822_25035</name>
</gene>
<dbReference type="Gene3D" id="3.10.350.10">
    <property type="entry name" value="LysM domain"/>
    <property type="match status" value="1"/>
</dbReference>
<dbReference type="InterPro" id="IPR018392">
    <property type="entry name" value="LysM"/>
</dbReference>
<dbReference type="Proteomes" id="UP000663981">
    <property type="component" value="Unassembled WGS sequence"/>
</dbReference>
<evidence type="ECO:0000259" key="1">
    <source>
        <dbReference type="PROSITE" id="PS51782"/>
    </source>
</evidence>